<comment type="similarity">
    <text evidence="2">Belongs to the TAF6 family.</text>
</comment>
<dbReference type="EMBL" id="VJMJ01000055">
    <property type="protein sequence ID" value="KAF0740040.1"/>
    <property type="molecule type" value="Genomic_DNA"/>
</dbReference>
<dbReference type="SMART" id="SM00803">
    <property type="entry name" value="TAF"/>
    <property type="match status" value="1"/>
</dbReference>
<evidence type="ECO:0000256" key="4">
    <source>
        <dbReference type="ARBA" id="ARBA00023163"/>
    </source>
</evidence>
<dbReference type="VEuPathDB" id="FungiDB:AeMF1_020223"/>
<dbReference type="Proteomes" id="UP000481153">
    <property type="component" value="Unassembled WGS sequence"/>
</dbReference>
<dbReference type="InterPro" id="IPR016024">
    <property type="entry name" value="ARM-type_fold"/>
</dbReference>
<dbReference type="SUPFAM" id="SSF47113">
    <property type="entry name" value="Histone-fold"/>
    <property type="match status" value="1"/>
</dbReference>
<dbReference type="InterPro" id="IPR004823">
    <property type="entry name" value="TAF_TATA-bd_Histone-like_dom"/>
</dbReference>
<dbReference type="InterPro" id="IPR046344">
    <property type="entry name" value="TAF6_C_sf"/>
</dbReference>
<evidence type="ECO:0000256" key="5">
    <source>
        <dbReference type="ARBA" id="ARBA00023242"/>
    </source>
</evidence>
<evidence type="ECO:0000313" key="8">
    <source>
        <dbReference type="Proteomes" id="UP000481153"/>
    </source>
</evidence>
<dbReference type="GO" id="GO:0046695">
    <property type="term" value="C:SLIK (SAGA-like) complex"/>
    <property type="evidence" value="ECO:0007669"/>
    <property type="project" value="InterPro"/>
</dbReference>
<dbReference type="InterPro" id="IPR011442">
    <property type="entry name" value="TAF6_C"/>
</dbReference>
<accession>A0A6G0XIS2</accession>
<evidence type="ECO:0000256" key="2">
    <source>
        <dbReference type="ARBA" id="ARBA00007688"/>
    </source>
</evidence>
<dbReference type="PANTHER" id="PTHR10221:SF9">
    <property type="entry name" value="TRANSCRIPTION INITIATION FACTOR TFIID SUBUNIT 6"/>
    <property type="match status" value="1"/>
</dbReference>
<dbReference type="SUPFAM" id="SSF48371">
    <property type="entry name" value="ARM repeat"/>
    <property type="match status" value="1"/>
</dbReference>
<dbReference type="GO" id="GO:0003713">
    <property type="term" value="F:transcription coactivator activity"/>
    <property type="evidence" value="ECO:0007669"/>
    <property type="project" value="TreeGrafter"/>
</dbReference>
<keyword evidence="8" id="KW-1185">Reference proteome</keyword>
<evidence type="ECO:0000256" key="3">
    <source>
        <dbReference type="ARBA" id="ARBA00023015"/>
    </source>
</evidence>
<evidence type="ECO:0000256" key="1">
    <source>
        <dbReference type="ARBA" id="ARBA00004123"/>
    </source>
</evidence>
<keyword evidence="4" id="KW-0804">Transcription</keyword>
<dbReference type="GO" id="GO:0000124">
    <property type="term" value="C:SAGA complex"/>
    <property type="evidence" value="ECO:0007669"/>
    <property type="project" value="InterPro"/>
</dbReference>
<dbReference type="GO" id="GO:0016251">
    <property type="term" value="F:RNA polymerase II general transcription initiation factor activity"/>
    <property type="evidence" value="ECO:0007669"/>
    <property type="project" value="InterPro"/>
</dbReference>
<organism evidence="7 8">
    <name type="scientific">Aphanomyces euteiches</name>
    <dbReference type="NCBI Taxonomy" id="100861"/>
    <lineage>
        <taxon>Eukaryota</taxon>
        <taxon>Sar</taxon>
        <taxon>Stramenopiles</taxon>
        <taxon>Oomycota</taxon>
        <taxon>Saprolegniomycetes</taxon>
        <taxon>Saprolegniales</taxon>
        <taxon>Verrucalvaceae</taxon>
        <taxon>Aphanomyces</taxon>
    </lineage>
</organism>
<dbReference type="CDD" id="cd08050">
    <property type="entry name" value="TAF6C"/>
    <property type="match status" value="1"/>
</dbReference>
<gene>
    <name evidence="7" type="ORF">Ae201684_004482</name>
</gene>
<dbReference type="Gene3D" id="1.25.40.770">
    <property type="entry name" value="TAF6, C-terminal HEAT repeat domain"/>
    <property type="match status" value="1"/>
</dbReference>
<dbReference type="CDD" id="cd22931">
    <property type="entry name" value="HFD_TAF6"/>
    <property type="match status" value="1"/>
</dbReference>
<dbReference type="GO" id="GO:0046982">
    <property type="term" value="F:protein heterodimerization activity"/>
    <property type="evidence" value="ECO:0007669"/>
    <property type="project" value="InterPro"/>
</dbReference>
<protein>
    <recommendedName>
        <fullName evidence="6">TATA box binding protein associated factor (TAF) histone-like fold domain-containing protein</fullName>
    </recommendedName>
</protein>
<proteinExistence type="inferred from homology"/>
<sequence length="445" mass="49922">MSVLREESIAVIAQSIGLTSLSKGCAAELAPEIEFRLREIIQDAMKFKAHARRDRLTTRDINHALSARNMEILYGYGAGNKSVTFRNISPGLFVTDDPEVPVSEILNAPLPLCPVEPSVHMHWLAVEGVQPKIPENDVDDASTATYTTSITDPSFTGAVQRKPLVKHVLTDEMQLYYDKVTEAIKGGDFNRQQAAYVSLGKDPGLHQLLPYFSKFIYDEVKNSQRDLVLLSSILRMARSLLSNESLRIELYLEQLIPSILTCVLNRQLCENPADDHWAIRKSAAKLMAQICHRFGSSYENLQLRVSKTYHDAFLDPARPFTTQFGAIVGMYPTLNLDSSDAGCLYLGPLVMETLLFPHVTTYLTRLEPIMSPSNPNHVQRLEALHCVGMLEHAAGQYMAQQSTTRRPFMSPEFLQTMSVLDDVFGEALHPYVHASLDTTYMDLTW</sequence>
<dbReference type="AlphaFoldDB" id="A0A6G0XIS2"/>
<evidence type="ECO:0000259" key="6">
    <source>
        <dbReference type="SMART" id="SM00803"/>
    </source>
</evidence>
<dbReference type="Pfam" id="PF07571">
    <property type="entry name" value="TAF6_C"/>
    <property type="match status" value="1"/>
</dbReference>
<name>A0A6G0XIS2_9STRA</name>
<dbReference type="Pfam" id="PF02969">
    <property type="entry name" value="TAF"/>
    <property type="match status" value="1"/>
</dbReference>
<keyword evidence="3" id="KW-0805">Transcription regulation</keyword>
<comment type="subcellular location">
    <subcellularLocation>
        <location evidence="1">Nucleus</location>
    </subcellularLocation>
</comment>
<feature type="domain" description="TATA box binding protein associated factor (TAF) histone-like fold" evidence="6">
    <location>
        <begin position="2"/>
        <end position="68"/>
    </location>
</feature>
<dbReference type="PANTHER" id="PTHR10221">
    <property type="entry name" value="TRANSCRIPTION INITIATION FACTOR TFIID SUBUNIT 6"/>
    <property type="match status" value="1"/>
</dbReference>
<comment type="caution">
    <text evidence="7">The sequence shown here is derived from an EMBL/GenBank/DDBJ whole genome shotgun (WGS) entry which is preliminary data.</text>
</comment>
<dbReference type="InterPro" id="IPR037796">
    <property type="entry name" value="TAF6"/>
</dbReference>
<dbReference type="FunFam" id="1.25.40.770:FF:000001">
    <property type="entry name" value="Transcription initiation factor TFIID subunit 6"/>
    <property type="match status" value="1"/>
</dbReference>
<dbReference type="InterPro" id="IPR009072">
    <property type="entry name" value="Histone-fold"/>
</dbReference>
<reference evidence="7 8" key="1">
    <citation type="submission" date="2019-07" db="EMBL/GenBank/DDBJ databases">
        <title>Genomics analysis of Aphanomyces spp. identifies a new class of oomycete effector associated with host adaptation.</title>
        <authorList>
            <person name="Gaulin E."/>
        </authorList>
    </citation>
    <scope>NUCLEOTIDE SEQUENCE [LARGE SCALE GENOMIC DNA]</scope>
    <source>
        <strain evidence="7 8">ATCC 201684</strain>
    </source>
</reference>
<evidence type="ECO:0000313" key="7">
    <source>
        <dbReference type="EMBL" id="KAF0740040.1"/>
    </source>
</evidence>
<dbReference type="GO" id="GO:0005669">
    <property type="term" value="C:transcription factor TFIID complex"/>
    <property type="evidence" value="ECO:0007669"/>
    <property type="project" value="InterPro"/>
</dbReference>
<keyword evidence="5" id="KW-0539">Nucleus</keyword>
<dbReference type="Gene3D" id="1.10.20.10">
    <property type="entry name" value="Histone, subunit A"/>
    <property type="match status" value="1"/>
</dbReference>
<dbReference type="GO" id="GO:0051123">
    <property type="term" value="P:RNA polymerase II preinitiation complex assembly"/>
    <property type="evidence" value="ECO:0007669"/>
    <property type="project" value="TreeGrafter"/>
</dbReference>